<name>A0A556QKJ7_9BACT</name>
<feature type="repeat" description="TPR" evidence="1">
    <location>
        <begin position="305"/>
        <end position="338"/>
    </location>
</feature>
<gene>
    <name evidence="4" type="ORF">FPL22_13815</name>
</gene>
<evidence type="ECO:0000256" key="2">
    <source>
        <dbReference type="SAM" id="MobiDB-lite"/>
    </source>
</evidence>
<keyword evidence="5" id="KW-1185">Reference proteome</keyword>
<dbReference type="InterPro" id="IPR019734">
    <property type="entry name" value="TPR_rpt"/>
</dbReference>
<dbReference type="Gene3D" id="2.60.120.260">
    <property type="entry name" value="Galactose-binding domain-like"/>
    <property type="match status" value="1"/>
</dbReference>
<dbReference type="PANTHER" id="PTHR12558">
    <property type="entry name" value="CELL DIVISION CYCLE 16,23,27"/>
    <property type="match status" value="1"/>
</dbReference>
<feature type="compositionally biased region" description="Pro residues" evidence="2">
    <location>
        <begin position="2513"/>
        <end position="2539"/>
    </location>
</feature>
<dbReference type="RefSeq" id="WP_144353576.1">
    <property type="nucleotide sequence ID" value="NZ_VMBG01000002.1"/>
</dbReference>
<dbReference type="Pfam" id="PF14559">
    <property type="entry name" value="TPR_19"/>
    <property type="match status" value="1"/>
</dbReference>
<evidence type="ECO:0000313" key="4">
    <source>
        <dbReference type="EMBL" id="TSJ77173.1"/>
    </source>
</evidence>
<dbReference type="Pfam" id="PF13181">
    <property type="entry name" value="TPR_8"/>
    <property type="match status" value="1"/>
</dbReference>
<dbReference type="Proteomes" id="UP000315648">
    <property type="component" value="Unassembled WGS sequence"/>
</dbReference>
<dbReference type="EMBL" id="VMBG01000002">
    <property type="protein sequence ID" value="TSJ77173.1"/>
    <property type="molecule type" value="Genomic_DNA"/>
</dbReference>
<evidence type="ECO:0000256" key="3">
    <source>
        <dbReference type="SAM" id="SignalP"/>
    </source>
</evidence>
<evidence type="ECO:0000313" key="5">
    <source>
        <dbReference type="Proteomes" id="UP000315648"/>
    </source>
</evidence>
<comment type="caution">
    <text evidence="4">The sequence shown here is derived from an EMBL/GenBank/DDBJ whole genome shotgun (WGS) entry which is preliminary data.</text>
</comment>
<feature type="region of interest" description="Disordered" evidence="2">
    <location>
        <begin position="2510"/>
        <end position="2539"/>
    </location>
</feature>
<keyword evidence="1" id="KW-0802">TPR repeat</keyword>
<proteinExistence type="predicted"/>
<evidence type="ECO:0000256" key="1">
    <source>
        <dbReference type="PROSITE-ProRule" id="PRU00339"/>
    </source>
</evidence>
<keyword evidence="3" id="KW-0732">Signal</keyword>
<dbReference type="SUPFAM" id="SSF48452">
    <property type="entry name" value="TPR-like"/>
    <property type="match status" value="3"/>
</dbReference>
<dbReference type="PROSITE" id="PS50005">
    <property type="entry name" value="TPR"/>
    <property type="match status" value="2"/>
</dbReference>
<organism evidence="4 5">
    <name type="scientific">Rariglobus hedericola</name>
    <dbReference type="NCBI Taxonomy" id="2597822"/>
    <lineage>
        <taxon>Bacteria</taxon>
        <taxon>Pseudomonadati</taxon>
        <taxon>Verrucomicrobiota</taxon>
        <taxon>Opitutia</taxon>
        <taxon>Opitutales</taxon>
        <taxon>Opitutaceae</taxon>
        <taxon>Rariglobus</taxon>
    </lineage>
</organism>
<feature type="signal peptide" evidence="3">
    <location>
        <begin position="1"/>
        <end position="22"/>
    </location>
</feature>
<feature type="chain" id="PRO_5021816556" evidence="3">
    <location>
        <begin position="23"/>
        <end position="2539"/>
    </location>
</feature>
<dbReference type="Gene3D" id="1.25.40.10">
    <property type="entry name" value="Tetratricopeptide repeat domain"/>
    <property type="match status" value="4"/>
</dbReference>
<protein>
    <submittedName>
        <fullName evidence="4">Tetratricopeptide repeat protein</fullName>
    </submittedName>
</protein>
<dbReference type="OrthoDB" id="196879at2"/>
<sequence>MSPSRILLLALAGLSPIPLLRAQPAPAGATSAEPPEKIVRFEQMLVRSPGPGRAFDEVFSHYFSTEGAAALAARWTAARDASPAGSAEASAYGLLLGQLAERIGDFTTARIRYTEAATAAPKDFRPLHRLGRLELREAKLPAALSAFEKALVLDMGPADAQDVLRDLARTRSRAFDEAGALTAWKDLAARFPDDALVLEEVGQAQLDAAAYDDAAATFTSLEKAASGDAYRAVLARLRLGEVAAKKGDKEAALARFSAALDGTHRDSWLHREAQNRVDSLFRDRGDYDGLIAFHEGRLSGASRDPAAARRLAELLIELDRTDKALEWFDKATGWAPDDHALRFAQIRALITAKRDADALPLLETLVKRYPKESSYRDTLGQLHWDRIKTAADAAAASSERALALETWAGLAPKDAPVTDLLALAEIYRTHDLAEETRATLARAVAVEPASYDLRERLALQLLSMKRDDEAWTLARGGPKGLADAGQYRRLASLEKRNALFAESLVSIDRGLTLAPDNYELLELRWQVLAELLRWDDALALFPRLLAQAPGDFARDTIESRHLQALRSAGKLDSTLADLAKRVADSDPALTEADHRLHIRLVLAQQLPVPADVTAAFAAARKNFPDSFSIAQLEADYLDRSAPLAERITALRRLGTLRPERSAEWLRRLVGTYRFEGDTEGARKAVAELIALAPADAQNHVLAADLEFDSGKPDAGITALQRAIRLASDPAPVRSRLARAYLEQNRPAAALAIYEEAFYAAADDNARRAFLAPMTESAVIAGDLDGLLIRFAERNRPRRDSAAYHIELGEIYFNARDYARAQESWNRALELKRDDPRLIARLLDLARQNGDSTSVVKLARLRYEREATPVNGIELGEALLATNAAPEAVELFLANASYFYSDTTLLGRVLPVLAAQDLSEPLIARLRAESAAAVDPSDRDLVLATAFITLRDFANAERLLWDVYRRPPAAPAATPAAAPAKPVPTTSLMAVNRAPQPFMIAQQSLQTTAQSYQGALQLLQNQSGGRYYRSGSRSYGGYGMNLPPSLTGNQDTALGYLGALAVNQNKPAEFLARLKTELNSRNLSASERFIEYAKVQAREAALAEFDAVLAEPAPSVAALYIAQNLIPDRPNSYNGIRPEPSPELTAKLKLLSEALAKLTPPGSQFQQRVQQLYQLLSSKKIDEAIAGLNELKASPGLSENERRQLQSLALQFSLQAKHWDEFLKLLARCIADDPNFQGNTILHYVGTYLNREADADGKTPAVSEADYTTLANLILDASAKPVPAGLNQQYYAQMSSHRGMGTSSALQQELQTIFQQGAPLGGQATGMNYQFKHYATVFAQHRVPLVTRLLALAEKRGAAALTSARLLALQFAFAADDSTQAETLSATLLADKPEPALLFNLAELSFRAEKLDIAKARYSAIPANAGAITMAAECRLLELALLADDTEAAKASATRLVRLRPPSYLPNLDLNSILRELGLEKTLKPAIAVNAAVRPQRNAQQNRYEEINRLNNELSELLNKKDFPAAERIANRLLANASLADARQGNDYGRRSALSAYIRIGLMDAYVADLDAQLARNPDSALVIELLSEAHSVIRQNAGNSSSGNLVSVAASSAPLPLPLRLRLVRKGDTYTASYAPVVVPAPADPALPAVTASDTPSPAPVWTDLGAVTLADFDSPPAGLAGRNQNFGKFTAGLFNDIRFSGQPVPADDFKKRDNIRVGDQSVVFYPFASPLEDGASIEVVLDAPDSPKIRVPAVRGLVLRDSTDKFPRVSLLRGEDGTLSFNARRYTGRLAQGYLAKLVSLRPRDEQLRNRYINTLFESGRADDALAFLARPENQDQLLRFASNSQVIEAHRKAGTLTVFADDVTRRAITAGTRPGQYPQIDYQVLELARNLHRSGDTTAAIVIWEKILPVLRDDQSSTVRSELVAALLDADTAENRTRSIPIIRDYFISRPVTEEKPAPVFNDFAQRYYQQPWYSNFSSSGSRLISPAFNLLDNIDDPEFLRALISENTPRLAAPDVGWEPRCYDLALKIRAGDPGAGAAFATLWNDAVAQAKLPPAQRQGYQSQFNPLNGFLPACFERVSGLPDPDKRIADTFRSAFLLFPKRSGMNVISTPSTIQSAFLNNPWAEFGVRFAWGDYLLTHGDTAGSRQVLLDLNQSASRQDPRQMNSSLPSQILGRLLALGDVTEARRVHDTTLVRVQRRQGNRNSTDTRAKRLVEFLDALEGKGDAPAPALAAWIIPSANGTAELHWEVAARLASDKNNDAKSLPRVFGLPRASTTDGTYDLLVEFVADTNSKSEPLAKLDLPSVASRGRHRLDSPPSNGFFRATLHPRDGGEDIVLAPQIYSTLPNLLTNPEARADTRAPAQIPGWNMPIRPLNYSGGPSVGGTVTFIATPINNNNNERITRTAPIPVDPNKTYLISAWANSLPEEYAQIGIEFLDAKGNALGNNRPAQGTDNSDFRWQRILFTLAPDRRLDMNNRQKIPAEAVALRIWVSGQPGLRISDLSIQEMPAPSPAPSIPKPVPSIPKPAPVSPPLQM</sequence>
<accession>A0A556QKJ7</accession>
<dbReference type="InterPro" id="IPR011990">
    <property type="entry name" value="TPR-like_helical_dom_sf"/>
</dbReference>
<reference evidence="4 5" key="1">
    <citation type="submission" date="2019-07" db="EMBL/GenBank/DDBJ databases">
        <title>Description of 53C-WASEF.</title>
        <authorList>
            <person name="Pitt A."/>
            <person name="Hahn M.W."/>
        </authorList>
    </citation>
    <scope>NUCLEOTIDE SEQUENCE [LARGE SCALE GENOMIC DNA]</scope>
    <source>
        <strain evidence="4 5">53C-WASEF</strain>
    </source>
</reference>
<dbReference type="SMART" id="SM00028">
    <property type="entry name" value="TPR"/>
    <property type="match status" value="8"/>
</dbReference>
<dbReference type="PANTHER" id="PTHR12558:SF13">
    <property type="entry name" value="CELL DIVISION CYCLE PROTEIN 27 HOMOLOG"/>
    <property type="match status" value="1"/>
</dbReference>
<feature type="repeat" description="TPR" evidence="1">
    <location>
        <begin position="801"/>
        <end position="834"/>
    </location>
</feature>